<dbReference type="GO" id="GO:0005737">
    <property type="term" value="C:cytoplasm"/>
    <property type="evidence" value="ECO:0007669"/>
    <property type="project" value="UniProtKB-ARBA"/>
</dbReference>
<evidence type="ECO:0008006" key="6">
    <source>
        <dbReference type="Google" id="ProtNLM"/>
    </source>
</evidence>
<dbReference type="PANTHER" id="PTHR12532:SF0">
    <property type="entry name" value="TRANSLATIONAL ACTIVATOR OF CYTOCHROME C OXIDASE 1"/>
    <property type="match status" value="1"/>
</dbReference>
<evidence type="ECO:0000259" key="3">
    <source>
        <dbReference type="Pfam" id="PF20772"/>
    </source>
</evidence>
<comment type="caution">
    <text evidence="4">The sequence shown here is derived from an EMBL/GenBank/DDBJ whole genome shotgun (WGS) entry which is preliminary data.</text>
</comment>
<dbReference type="eggNOG" id="KOG2972">
    <property type="taxonomic scope" value="Eukaryota"/>
</dbReference>
<sequence>MHLSEPDRNMVLDLRSKGIEATIRVFPCSRQGASSFVAVPQQQTRQVDLGRSLDDALSPSGRVSPLLMGRAAAVRAATKGKTDAKKAKVNAYYGKKIIMAVKQGGSPDPVANRQLAELIKAAKNNSVPVDNINRAIKRATEKDAGDFSESKFEAYGFGGASLIINVLSDNPNRSTADVKSAVNKNNGKLAESGSVLFMYDLKGKVEIPCEVDEEELLMAAIDAGVDDMELVDGDEEGTSIVYTDPKETSLLFDAVKSMGLEEGSKMSLSHVSKAPVECSEEDFEKNMKIIDALEDLDDVDSVEHNMSN</sequence>
<organism evidence="4 5">
    <name type="scientific">Thalassiosira oceanica</name>
    <name type="common">Marine diatom</name>
    <dbReference type="NCBI Taxonomy" id="159749"/>
    <lineage>
        <taxon>Eukaryota</taxon>
        <taxon>Sar</taxon>
        <taxon>Stramenopiles</taxon>
        <taxon>Ochrophyta</taxon>
        <taxon>Bacillariophyta</taxon>
        <taxon>Coscinodiscophyceae</taxon>
        <taxon>Thalassiosirophycidae</taxon>
        <taxon>Thalassiosirales</taxon>
        <taxon>Thalassiosiraceae</taxon>
        <taxon>Thalassiosira</taxon>
    </lineage>
</organism>
<dbReference type="PANTHER" id="PTHR12532">
    <property type="entry name" value="TRANSLATIONAL ACTIVATOR OF CYTOCHROME C OXIDASE 1"/>
    <property type="match status" value="1"/>
</dbReference>
<evidence type="ECO:0000313" key="5">
    <source>
        <dbReference type="Proteomes" id="UP000266841"/>
    </source>
</evidence>
<dbReference type="InterPro" id="IPR048300">
    <property type="entry name" value="TACO1_YebC-like_2nd/3rd_dom"/>
</dbReference>
<evidence type="ECO:0000313" key="4">
    <source>
        <dbReference type="EMBL" id="EJK70127.1"/>
    </source>
</evidence>
<dbReference type="InterPro" id="IPR002876">
    <property type="entry name" value="Transcrip_reg_TACO1-like"/>
</dbReference>
<feature type="domain" description="TACO1/YebC-like N-terminal" evidence="3">
    <location>
        <begin position="72"/>
        <end position="141"/>
    </location>
</feature>
<feature type="domain" description="TACO1/YebC-like second and third" evidence="2">
    <location>
        <begin position="149"/>
        <end position="306"/>
    </location>
</feature>
<dbReference type="InterPro" id="IPR029072">
    <property type="entry name" value="YebC-like"/>
</dbReference>
<dbReference type="OrthoDB" id="2017544at2759"/>
<dbReference type="EMBL" id="AGNL01009011">
    <property type="protein sequence ID" value="EJK70127.1"/>
    <property type="molecule type" value="Genomic_DNA"/>
</dbReference>
<evidence type="ECO:0000259" key="2">
    <source>
        <dbReference type="Pfam" id="PF01709"/>
    </source>
</evidence>
<dbReference type="InterPro" id="IPR017856">
    <property type="entry name" value="Integrase-like_N"/>
</dbReference>
<dbReference type="HAMAP" id="MF_00693">
    <property type="entry name" value="Transcrip_reg_TACO1"/>
    <property type="match status" value="1"/>
</dbReference>
<dbReference type="AlphaFoldDB" id="K0THZ2"/>
<dbReference type="SUPFAM" id="SSF75625">
    <property type="entry name" value="YebC-like"/>
    <property type="match status" value="1"/>
</dbReference>
<dbReference type="Pfam" id="PF20772">
    <property type="entry name" value="TACO1_YebC_N"/>
    <property type="match status" value="1"/>
</dbReference>
<keyword evidence="5" id="KW-1185">Reference proteome</keyword>
<dbReference type="Gene3D" id="1.10.10.200">
    <property type="match status" value="1"/>
</dbReference>
<gene>
    <name evidence="4" type="ORF">THAOC_08541</name>
</gene>
<name>K0THZ2_THAOC</name>
<dbReference type="Proteomes" id="UP000266841">
    <property type="component" value="Unassembled WGS sequence"/>
</dbReference>
<reference evidence="4 5" key="1">
    <citation type="journal article" date="2012" name="Genome Biol.">
        <title>Genome and low-iron response of an oceanic diatom adapted to chronic iron limitation.</title>
        <authorList>
            <person name="Lommer M."/>
            <person name="Specht M."/>
            <person name="Roy A.S."/>
            <person name="Kraemer L."/>
            <person name="Andreson R."/>
            <person name="Gutowska M.A."/>
            <person name="Wolf J."/>
            <person name="Bergner S.V."/>
            <person name="Schilhabel M.B."/>
            <person name="Klostermeier U.C."/>
            <person name="Beiko R.G."/>
            <person name="Rosenstiel P."/>
            <person name="Hippler M."/>
            <person name="Laroche J."/>
        </authorList>
    </citation>
    <scope>NUCLEOTIDE SEQUENCE [LARGE SCALE GENOMIC DNA]</scope>
    <source>
        <strain evidence="4 5">CCMP1005</strain>
    </source>
</reference>
<evidence type="ECO:0000256" key="1">
    <source>
        <dbReference type="ARBA" id="ARBA00008724"/>
    </source>
</evidence>
<comment type="similarity">
    <text evidence="1">Belongs to the TACO1 family.</text>
</comment>
<dbReference type="NCBIfam" id="NF009044">
    <property type="entry name" value="PRK12378.1"/>
    <property type="match status" value="1"/>
</dbReference>
<dbReference type="InterPro" id="IPR049083">
    <property type="entry name" value="TACO1_YebC_N"/>
</dbReference>
<dbReference type="Pfam" id="PF01709">
    <property type="entry name" value="Transcrip_reg"/>
    <property type="match status" value="1"/>
</dbReference>
<accession>K0THZ2</accession>
<protein>
    <recommendedName>
        <fullName evidence="6">Transcriptional regulatory protein</fullName>
    </recommendedName>
</protein>
<dbReference type="Gene3D" id="3.30.70.980">
    <property type="match status" value="2"/>
</dbReference>
<dbReference type="OMA" id="FGPGGCM"/>
<proteinExistence type="inferred from homology"/>
<dbReference type="InterPro" id="IPR026564">
    <property type="entry name" value="Transcrip_reg_TACO1-like_dom3"/>
</dbReference>